<protein>
    <submittedName>
        <fullName evidence="2">Inner membrane protein YdjM</fullName>
    </submittedName>
</protein>
<keyword evidence="1" id="KW-0812">Transmembrane</keyword>
<dbReference type="PANTHER" id="PTHR35531">
    <property type="entry name" value="INNER MEMBRANE PROTEIN YBCI-RELATED"/>
    <property type="match status" value="1"/>
</dbReference>
<gene>
    <name evidence="2" type="primary">ydjM</name>
    <name evidence="2" type="ORF">TPER_HE00359</name>
</gene>
<dbReference type="NCBIfam" id="NF008651">
    <property type="entry name" value="PRK11648.1"/>
    <property type="match status" value="1"/>
</dbReference>
<dbReference type="EMBL" id="LN999835">
    <property type="protein sequence ID" value="CUX97277.1"/>
    <property type="molecule type" value="Genomic_DNA"/>
</dbReference>
<dbReference type="Pfam" id="PF04307">
    <property type="entry name" value="YdjM"/>
    <property type="match status" value="1"/>
</dbReference>
<dbReference type="STRING" id="1778263.TPER_HE00359"/>
<dbReference type="OrthoDB" id="5459053at2"/>
<evidence type="ECO:0000313" key="3">
    <source>
        <dbReference type="Proteomes" id="UP000095477"/>
    </source>
</evidence>
<dbReference type="RefSeq" id="WP_067567882.1">
    <property type="nucleotide sequence ID" value="NZ_LN999835.1"/>
</dbReference>
<keyword evidence="1" id="KW-0472">Membrane</keyword>
<sequence length="191" mass="21772">MNAEGHFIFALASAILVKKISCFPPLSQGDWWHIISGAVLTCLLPDLDHPKSLLGQRLFWLSVPIAYIFGHRGFTHSFMAIIAGILFFTLCLPQEFIPLDVYYAMIIGYSSHIMADILTPAGVPLLWPYRCRFRLLLFSSATSKQLKRLCTATLLFALLYPDNICIFQYLVVIDTIKLLWQRVYANFYISC</sequence>
<feature type="transmembrane region" description="Helical" evidence="1">
    <location>
        <begin position="102"/>
        <end position="128"/>
    </location>
</feature>
<proteinExistence type="predicted"/>
<feature type="transmembrane region" description="Helical" evidence="1">
    <location>
        <begin position="149"/>
        <end position="171"/>
    </location>
</feature>
<evidence type="ECO:0000313" key="2">
    <source>
        <dbReference type="EMBL" id="CUX97277.1"/>
    </source>
</evidence>
<dbReference type="InterPro" id="IPR007404">
    <property type="entry name" value="YdjM-like"/>
</dbReference>
<organism evidence="2 3">
    <name type="scientific">Candidatus Hoaglandella endobia</name>
    <dbReference type="NCBI Taxonomy" id="1778263"/>
    <lineage>
        <taxon>Bacteria</taxon>
        <taxon>Pseudomonadati</taxon>
        <taxon>Pseudomonadota</taxon>
        <taxon>Gammaproteobacteria</taxon>
        <taxon>Enterobacterales</taxon>
        <taxon>Enterobacteriaceae</taxon>
        <taxon>Candidatus Hoaglandella</taxon>
    </lineage>
</organism>
<dbReference type="PANTHER" id="PTHR35531:SF1">
    <property type="entry name" value="INNER MEMBRANE PROTEIN YBCI-RELATED"/>
    <property type="match status" value="1"/>
</dbReference>
<keyword evidence="1" id="KW-1133">Transmembrane helix</keyword>
<accession>A0A143WU57</accession>
<dbReference type="AlphaFoldDB" id="A0A143WU57"/>
<dbReference type="Proteomes" id="UP000095477">
    <property type="component" value="Chromosome I"/>
</dbReference>
<keyword evidence="3" id="KW-1185">Reference proteome</keyword>
<reference evidence="3" key="1">
    <citation type="submission" date="2016-01" db="EMBL/GenBank/DDBJ databases">
        <authorList>
            <person name="Husnik F."/>
        </authorList>
    </citation>
    <scope>NUCLEOTIDE SEQUENCE [LARGE SCALE GENOMIC DNA]</scope>
</reference>
<dbReference type="PIRSF" id="PIRSF030780">
    <property type="entry name" value="Md_memb_hyd_prd"/>
    <property type="match status" value="1"/>
</dbReference>
<evidence type="ECO:0000256" key="1">
    <source>
        <dbReference type="SAM" id="Phobius"/>
    </source>
</evidence>
<dbReference type="KEGG" id="hed:TPER_HE00359"/>
<name>A0A143WU57_9ENTR</name>
<dbReference type="InterPro" id="IPR016956">
    <property type="entry name" value="YdjM"/>
</dbReference>
<dbReference type="PATRIC" id="fig|1778263.3.peg.357"/>
<feature type="transmembrane region" description="Helical" evidence="1">
    <location>
        <begin position="77"/>
        <end position="96"/>
    </location>
</feature>